<dbReference type="CDD" id="cd00088">
    <property type="entry name" value="HPT"/>
    <property type="match status" value="1"/>
</dbReference>
<comment type="caution">
    <text evidence="17">The sequence shown here is derived from an EMBL/GenBank/DDBJ whole genome shotgun (WGS) entry which is preliminary data.</text>
</comment>
<dbReference type="InterPro" id="IPR043128">
    <property type="entry name" value="Rev_trsase/Diguanyl_cyclase"/>
</dbReference>
<feature type="domain" description="GGDEF" evidence="15">
    <location>
        <begin position="1085"/>
        <end position="1217"/>
    </location>
</feature>
<dbReference type="PROSITE" id="PS50885">
    <property type="entry name" value="HAMP"/>
    <property type="match status" value="1"/>
</dbReference>
<dbReference type="SMART" id="SM00387">
    <property type="entry name" value="HATPase_c"/>
    <property type="match status" value="1"/>
</dbReference>
<keyword evidence="5" id="KW-0808">Transferase</keyword>
<dbReference type="PROSITE" id="PS50110">
    <property type="entry name" value="RESPONSE_REGULATORY"/>
    <property type="match status" value="3"/>
</dbReference>
<evidence type="ECO:0000256" key="7">
    <source>
        <dbReference type="ARBA" id="ARBA00023012"/>
    </source>
</evidence>
<evidence type="ECO:0000256" key="2">
    <source>
        <dbReference type="ARBA" id="ARBA00004370"/>
    </source>
</evidence>
<dbReference type="Gene3D" id="3.20.20.450">
    <property type="entry name" value="EAL domain"/>
    <property type="match status" value="1"/>
</dbReference>
<comment type="catalytic activity">
    <reaction evidence="1">
        <text>ATP + protein L-histidine = ADP + protein N-phospho-L-histidine.</text>
        <dbReference type="EC" id="2.7.13.3"/>
    </reaction>
</comment>
<dbReference type="Proteomes" id="UP001352263">
    <property type="component" value="Unassembled WGS sequence"/>
</dbReference>
<feature type="domain" description="EAL" evidence="13">
    <location>
        <begin position="1226"/>
        <end position="1480"/>
    </location>
</feature>
<dbReference type="InterPro" id="IPR036097">
    <property type="entry name" value="HisK_dim/P_sf"/>
</dbReference>
<evidence type="ECO:0000256" key="3">
    <source>
        <dbReference type="ARBA" id="ARBA00012438"/>
    </source>
</evidence>
<dbReference type="CDD" id="cd01948">
    <property type="entry name" value="EAL"/>
    <property type="match status" value="1"/>
</dbReference>
<evidence type="ECO:0000259" key="13">
    <source>
        <dbReference type="PROSITE" id="PS50883"/>
    </source>
</evidence>
<proteinExistence type="predicted"/>
<feature type="modified residue" description="4-aspartylphosphate" evidence="9">
    <location>
        <position position="709"/>
    </location>
</feature>
<keyword evidence="6" id="KW-0418">Kinase</keyword>
<dbReference type="InterPro" id="IPR029787">
    <property type="entry name" value="Nucleotide_cyclase"/>
</dbReference>
<dbReference type="EC" id="2.7.13.3" evidence="3"/>
<dbReference type="InterPro" id="IPR008207">
    <property type="entry name" value="Sig_transdc_His_kin_Hpt_dom"/>
</dbReference>
<dbReference type="InterPro" id="IPR011006">
    <property type="entry name" value="CheY-like_superfamily"/>
</dbReference>
<dbReference type="PANTHER" id="PTHR45339">
    <property type="entry name" value="HYBRID SIGNAL TRANSDUCTION HISTIDINE KINASE J"/>
    <property type="match status" value="1"/>
</dbReference>
<dbReference type="SMART" id="SM00267">
    <property type="entry name" value="GGDEF"/>
    <property type="match status" value="1"/>
</dbReference>
<sequence length="1484" mass="163215">MKKLLRTKAKRILHLTRVRQLLFWIISLSIVGLALLSAVANSWEAGRRHEEFVIKQGLSIAEGFAAQSNLALLYRSPDNGKAAANATLSHPSVIEVSIVDLTGKPVLTYKKAGQPSDPETPSIIGITNAEAALEYETQAAWHITAPVVHGAEDSPFEMTAPKKEVLGHVRVAVSKQSLYELKRQSIIFNVLISLMFAAVLLWVIAILARYIVQPLAQMSSLMREAQRGRSGIRAYIDGPRDLIEMSTAFNKMMEVLEEREAALKSSRDEATKTAIAKSQFAATVSHEVRTPLNGVVGMLEMLRQTPLATKQREYVDIAWKSSHALIELTSDILDFSKIEAGRLVLNEIEFDVDRLLGEVLALSKRNAVSKGISLHYDRSIFVPDRLIADELRLRQVLSNLVSNAVKFTPSGSVTVRLIASDHTEDGLTLRCEVHDTGIGIASEALSRIFESYEQASGTTASHFGGTGLGLSICKQLVHLMQGDIGVDSQEGSGSTFWFTVRCKGVLTQLRTEQDELLPQRVLVVGNDDAIRAFVSQTLMAKGIACDVVGSHDQAVLDLKRAIGSEVPYEMLIVDLDTVYEYATDLVLRIRSDDLFSSLKIMMMSRHQKMLGQNQHNEAFIGRPLTTERLLDAITELHSSAAHSVGGGVTTNGSWLPTARRILVAEDNRTNQVVAAGMLEALGWDYEIAVTGRAAVNAVIDRHFDLVLMDCSMPDMDGYEATTHIRSNEYESGRRIPIVAMTANASPSDVERCRSVGMDDHLAKPMTLESLKATLDRYLGKTNGTSYSDEALGADMDQAGDTSVIDREVFGRVRTLLGPALRNSIEHFIEDTPVYLKQLETAYAQQALETVQSCAHSIKGSSGHLGLKQLGQMARQVEHLIGIDRATEIAVIIPQLRTAFEMAAEALQAETFSNESKAAQAQRPSINVLVVDDDRSTRNALRVTLEHEGFFVVEAEDGEKALSMLKQVKPDVILMDGIMPVMDGFTACAKLQETAVGRATPVLMVTSLEDPAAVERALAAGASDFIPKPIHFAVLAQRIRRIFEANQAEQAVKELASNDHLTGLPNRAIFFEQLGMRIDHARKHSERFAVIYLDLDRFKYINDTMGHEAGDQVLTAVANRMRRTVLGTDCVARLGGDEFTVVLSDSDDLSNVAQRAQQLCAAISQVNQLDGEDLYVTASAGIAIYPGDGQQAGELLRRAETAMYLAKKNGTTFQFFEKGMEHSISEQVRMESDLRQAIDHKAITLWYQPKVRVSTGEVIGMEALARWHHPVRGAVSPAEFIPLAEETGLIYALGEQLLRAACNQIKDWINLGMEPLPVSVNLSARQVLHADFLQVLDAALIDSGLAPDLLELEITESMLIEHQDAVRELLVNIKQRGVKLSIDDFGTGYSSLSYLKNFPINALKIDRSFIRDVPHEQDDASIVKTIVSLAHTLRLEVVAEGVETDVQLDFLKGIGCEVIQGYLFGRPMSPEVFYTTVVEKNSVRA</sequence>
<accession>A0ABU6JB59</accession>
<dbReference type="Gene3D" id="3.40.50.2300">
    <property type="match status" value="3"/>
</dbReference>
<evidence type="ECO:0000256" key="4">
    <source>
        <dbReference type="ARBA" id="ARBA00022553"/>
    </source>
</evidence>
<dbReference type="InterPro" id="IPR036641">
    <property type="entry name" value="HPT_dom_sf"/>
</dbReference>
<evidence type="ECO:0000259" key="16">
    <source>
        <dbReference type="PROSITE" id="PS50894"/>
    </source>
</evidence>
<evidence type="ECO:0000256" key="5">
    <source>
        <dbReference type="ARBA" id="ARBA00022679"/>
    </source>
</evidence>
<dbReference type="SUPFAM" id="SSF47226">
    <property type="entry name" value="Histidine-containing phosphotransfer domain, HPT domain"/>
    <property type="match status" value="1"/>
</dbReference>
<evidence type="ECO:0000259" key="15">
    <source>
        <dbReference type="PROSITE" id="PS50887"/>
    </source>
</evidence>
<dbReference type="SUPFAM" id="SSF55874">
    <property type="entry name" value="ATPase domain of HSP90 chaperone/DNA topoisomerase II/histidine kinase"/>
    <property type="match status" value="1"/>
</dbReference>
<dbReference type="Pfam" id="PF00990">
    <property type="entry name" value="GGDEF"/>
    <property type="match status" value="1"/>
</dbReference>
<feature type="domain" description="HPt" evidence="16">
    <location>
        <begin position="816"/>
        <end position="909"/>
    </location>
</feature>
<feature type="domain" description="Response regulatory" evidence="12">
    <location>
        <begin position="520"/>
        <end position="637"/>
    </location>
</feature>
<feature type="transmembrane region" description="Helical" evidence="10">
    <location>
        <begin position="52"/>
        <end position="74"/>
    </location>
</feature>
<dbReference type="Pfam" id="PF00512">
    <property type="entry name" value="HisKA"/>
    <property type="match status" value="1"/>
</dbReference>
<dbReference type="InterPro" id="IPR036890">
    <property type="entry name" value="HATPase_C_sf"/>
</dbReference>
<dbReference type="SMART" id="SM00388">
    <property type="entry name" value="HisKA"/>
    <property type="match status" value="1"/>
</dbReference>
<dbReference type="Gene3D" id="3.30.565.10">
    <property type="entry name" value="Histidine kinase-like ATPase, C-terminal domain"/>
    <property type="match status" value="1"/>
</dbReference>
<dbReference type="SUPFAM" id="SSF55073">
    <property type="entry name" value="Nucleotide cyclase"/>
    <property type="match status" value="1"/>
</dbReference>
<name>A0ABU6JB59_9BURK</name>
<organism evidence="17 18">
    <name type="scientific">Noviherbaspirillum album</name>
    <dbReference type="NCBI Taxonomy" id="3080276"/>
    <lineage>
        <taxon>Bacteria</taxon>
        <taxon>Pseudomonadati</taxon>
        <taxon>Pseudomonadota</taxon>
        <taxon>Betaproteobacteria</taxon>
        <taxon>Burkholderiales</taxon>
        <taxon>Oxalobacteraceae</taxon>
        <taxon>Noviherbaspirillum</taxon>
    </lineage>
</organism>
<dbReference type="PRINTS" id="PR00344">
    <property type="entry name" value="BCTRLSENSOR"/>
</dbReference>
<dbReference type="PROSITE" id="PS50883">
    <property type="entry name" value="EAL"/>
    <property type="match status" value="1"/>
</dbReference>
<keyword evidence="10" id="KW-1133">Transmembrane helix</keyword>
<evidence type="ECO:0000256" key="10">
    <source>
        <dbReference type="SAM" id="Phobius"/>
    </source>
</evidence>
<dbReference type="Gene3D" id="3.30.70.270">
    <property type="match status" value="1"/>
</dbReference>
<keyword evidence="4 9" id="KW-0597">Phosphoprotein</keyword>
<evidence type="ECO:0000259" key="14">
    <source>
        <dbReference type="PROSITE" id="PS50885"/>
    </source>
</evidence>
<comment type="subcellular location">
    <subcellularLocation>
        <location evidence="2">Membrane</location>
    </subcellularLocation>
</comment>
<dbReference type="SMART" id="SM00052">
    <property type="entry name" value="EAL"/>
    <property type="match status" value="1"/>
</dbReference>
<dbReference type="InterPro" id="IPR005467">
    <property type="entry name" value="His_kinase_dom"/>
</dbReference>
<feature type="modified residue" description="4-aspartylphosphate" evidence="9">
    <location>
        <position position="975"/>
    </location>
</feature>
<dbReference type="InterPro" id="IPR035919">
    <property type="entry name" value="EAL_sf"/>
</dbReference>
<reference evidence="17 18" key="1">
    <citation type="submission" date="2023-10" db="EMBL/GenBank/DDBJ databases">
        <title>Noviherbaspirillum sp. CPCC 100848 genome assembly.</title>
        <authorList>
            <person name="Li X.Y."/>
            <person name="Fang X.M."/>
        </authorList>
    </citation>
    <scope>NUCLEOTIDE SEQUENCE [LARGE SCALE GENOMIC DNA]</scope>
    <source>
        <strain evidence="17 18">CPCC 100848</strain>
    </source>
</reference>
<evidence type="ECO:0000256" key="6">
    <source>
        <dbReference type="ARBA" id="ARBA00022777"/>
    </source>
</evidence>
<dbReference type="EMBL" id="JAWIIV010000011">
    <property type="protein sequence ID" value="MEC4720389.1"/>
    <property type="molecule type" value="Genomic_DNA"/>
</dbReference>
<evidence type="ECO:0000313" key="17">
    <source>
        <dbReference type="EMBL" id="MEC4720389.1"/>
    </source>
</evidence>
<dbReference type="Pfam" id="PF02518">
    <property type="entry name" value="HATPase_c"/>
    <property type="match status" value="1"/>
</dbReference>
<feature type="domain" description="Histidine kinase" evidence="11">
    <location>
        <begin position="283"/>
        <end position="504"/>
    </location>
</feature>
<dbReference type="SMART" id="SM00448">
    <property type="entry name" value="REC"/>
    <property type="match status" value="2"/>
</dbReference>
<dbReference type="InterPro" id="IPR001633">
    <property type="entry name" value="EAL_dom"/>
</dbReference>
<dbReference type="SUPFAM" id="SSF141868">
    <property type="entry name" value="EAL domain-like"/>
    <property type="match status" value="1"/>
</dbReference>
<dbReference type="InterPro" id="IPR003594">
    <property type="entry name" value="HATPase_dom"/>
</dbReference>
<dbReference type="SUPFAM" id="SSF52172">
    <property type="entry name" value="CheY-like"/>
    <property type="match status" value="3"/>
</dbReference>
<feature type="domain" description="HAMP" evidence="14">
    <location>
        <begin position="209"/>
        <end position="261"/>
    </location>
</feature>
<dbReference type="RefSeq" id="WP_326507106.1">
    <property type="nucleotide sequence ID" value="NZ_JAWIIV010000011.1"/>
</dbReference>
<feature type="domain" description="Response regulatory" evidence="12">
    <location>
        <begin position="660"/>
        <end position="778"/>
    </location>
</feature>
<dbReference type="Pfam" id="PF01627">
    <property type="entry name" value="Hpt"/>
    <property type="match status" value="1"/>
</dbReference>
<evidence type="ECO:0000256" key="8">
    <source>
        <dbReference type="PROSITE-ProRule" id="PRU00110"/>
    </source>
</evidence>
<dbReference type="NCBIfam" id="TIGR00254">
    <property type="entry name" value="GGDEF"/>
    <property type="match status" value="1"/>
</dbReference>
<evidence type="ECO:0000256" key="1">
    <source>
        <dbReference type="ARBA" id="ARBA00000085"/>
    </source>
</evidence>
<evidence type="ECO:0000256" key="9">
    <source>
        <dbReference type="PROSITE-ProRule" id="PRU00169"/>
    </source>
</evidence>
<dbReference type="Gene3D" id="1.10.287.130">
    <property type="match status" value="1"/>
</dbReference>
<dbReference type="Gene3D" id="1.20.120.160">
    <property type="entry name" value="HPT domain"/>
    <property type="match status" value="1"/>
</dbReference>
<evidence type="ECO:0000313" key="18">
    <source>
        <dbReference type="Proteomes" id="UP001352263"/>
    </source>
</evidence>
<dbReference type="SUPFAM" id="SSF47384">
    <property type="entry name" value="Homodimeric domain of signal transducing histidine kinase"/>
    <property type="match status" value="1"/>
</dbReference>
<dbReference type="CDD" id="cd16922">
    <property type="entry name" value="HATPase_EvgS-ArcB-TorS-like"/>
    <property type="match status" value="1"/>
</dbReference>
<feature type="modified residue" description="Phosphohistidine" evidence="8">
    <location>
        <position position="855"/>
    </location>
</feature>
<feature type="domain" description="Response regulatory" evidence="12">
    <location>
        <begin position="926"/>
        <end position="1042"/>
    </location>
</feature>
<dbReference type="PANTHER" id="PTHR45339:SF5">
    <property type="entry name" value="HISTIDINE KINASE"/>
    <property type="match status" value="1"/>
</dbReference>
<protein>
    <recommendedName>
        <fullName evidence="3">histidine kinase</fullName>
        <ecNumber evidence="3">2.7.13.3</ecNumber>
    </recommendedName>
</protein>
<keyword evidence="18" id="KW-1185">Reference proteome</keyword>
<evidence type="ECO:0000259" key="11">
    <source>
        <dbReference type="PROSITE" id="PS50109"/>
    </source>
</evidence>
<dbReference type="CDD" id="cd17546">
    <property type="entry name" value="REC_hyHK_CKI1_RcsC-like"/>
    <property type="match status" value="1"/>
</dbReference>
<feature type="transmembrane region" description="Helical" evidence="10">
    <location>
        <begin position="21"/>
        <end position="40"/>
    </location>
</feature>
<feature type="transmembrane region" description="Helical" evidence="10">
    <location>
        <begin position="186"/>
        <end position="212"/>
    </location>
</feature>
<dbReference type="PROSITE" id="PS50887">
    <property type="entry name" value="GGDEF"/>
    <property type="match status" value="1"/>
</dbReference>
<dbReference type="CDD" id="cd00082">
    <property type="entry name" value="HisKA"/>
    <property type="match status" value="1"/>
</dbReference>
<keyword evidence="10" id="KW-0812">Transmembrane</keyword>
<dbReference type="PROSITE" id="PS50894">
    <property type="entry name" value="HPT"/>
    <property type="match status" value="1"/>
</dbReference>
<dbReference type="InterPro" id="IPR000160">
    <property type="entry name" value="GGDEF_dom"/>
</dbReference>
<dbReference type="PROSITE" id="PS50109">
    <property type="entry name" value="HIS_KIN"/>
    <property type="match status" value="1"/>
</dbReference>
<dbReference type="Pfam" id="PF00563">
    <property type="entry name" value="EAL"/>
    <property type="match status" value="1"/>
</dbReference>
<dbReference type="SMART" id="SM00073">
    <property type="entry name" value="HPT"/>
    <property type="match status" value="1"/>
</dbReference>
<dbReference type="CDD" id="cd01949">
    <property type="entry name" value="GGDEF"/>
    <property type="match status" value="1"/>
</dbReference>
<dbReference type="InterPro" id="IPR004358">
    <property type="entry name" value="Sig_transdc_His_kin-like_C"/>
</dbReference>
<gene>
    <name evidence="17" type="ORF">RY831_14600</name>
</gene>
<dbReference type="Gene3D" id="6.10.340.10">
    <property type="match status" value="1"/>
</dbReference>
<dbReference type="SMART" id="SM00304">
    <property type="entry name" value="HAMP"/>
    <property type="match status" value="1"/>
</dbReference>
<evidence type="ECO:0000259" key="12">
    <source>
        <dbReference type="PROSITE" id="PS50110"/>
    </source>
</evidence>
<keyword evidence="7" id="KW-0902">Two-component regulatory system</keyword>
<dbReference type="Pfam" id="PF00072">
    <property type="entry name" value="Response_reg"/>
    <property type="match status" value="2"/>
</dbReference>
<dbReference type="InterPro" id="IPR003660">
    <property type="entry name" value="HAMP_dom"/>
</dbReference>
<feature type="modified residue" description="4-aspartylphosphate" evidence="9">
    <location>
        <position position="574"/>
    </location>
</feature>
<dbReference type="InterPro" id="IPR003661">
    <property type="entry name" value="HisK_dim/P_dom"/>
</dbReference>
<keyword evidence="10" id="KW-0472">Membrane</keyword>
<dbReference type="InterPro" id="IPR001789">
    <property type="entry name" value="Sig_transdc_resp-reg_receiver"/>
</dbReference>